<accession>A0A7M7R334</accession>
<dbReference type="GeneID" id="100678828"/>
<dbReference type="RefSeq" id="XP_032457616.1">
    <property type="nucleotide sequence ID" value="XM_032601725.1"/>
</dbReference>
<evidence type="ECO:0000313" key="2">
    <source>
        <dbReference type="EnsemblMetazoa" id="XP_032457616"/>
    </source>
</evidence>
<feature type="compositionally biased region" description="Polar residues" evidence="1">
    <location>
        <begin position="237"/>
        <end position="254"/>
    </location>
</feature>
<feature type="region of interest" description="Disordered" evidence="1">
    <location>
        <begin position="303"/>
        <end position="401"/>
    </location>
</feature>
<evidence type="ECO:0000313" key="3">
    <source>
        <dbReference type="Proteomes" id="UP000002358"/>
    </source>
</evidence>
<feature type="compositionally biased region" description="Basic and acidic residues" evidence="1">
    <location>
        <begin position="335"/>
        <end position="346"/>
    </location>
</feature>
<protein>
    <submittedName>
        <fullName evidence="2">Uncharacterized protein</fullName>
    </submittedName>
</protein>
<organism evidence="2 3">
    <name type="scientific">Nasonia vitripennis</name>
    <name type="common">Parasitic wasp</name>
    <dbReference type="NCBI Taxonomy" id="7425"/>
    <lineage>
        <taxon>Eukaryota</taxon>
        <taxon>Metazoa</taxon>
        <taxon>Ecdysozoa</taxon>
        <taxon>Arthropoda</taxon>
        <taxon>Hexapoda</taxon>
        <taxon>Insecta</taxon>
        <taxon>Pterygota</taxon>
        <taxon>Neoptera</taxon>
        <taxon>Endopterygota</taxon>
        <taxon>Hymenoptera</taxon>
        <taxon>Apocrita</taxon>
        <taxon>Proctotrupomorpha</taxon>
        <taxon>Chalcidoidea</taxon>
        <taxon>Pteromalidae</taxon>
        <taxon>Pteromalinae</taxon>
        <taxon>Nasonia</taxon>
    </lineage>
</organism>
<proteinExistence type="predicted"/>
<evidence type="ECO:0000256" key="1">
    <source>
        <dbReference type="SAM" id="MobiDB-lite"/>
    </source>
</evidence>
<dbReference type="AlphaFoldDB" id="A0A7M7R334"/>
<feature type="compositionally biased region" description="Basic residues" evidence="1">
    <location>
        <begin position="348"/>
        <end position="357"/>
    </location>
</feature>
<sequence length="567" mass="65475">MFLLYQRKLIFDSLSAVLLSLILFHLAVSGNEVTLPSVQREKIDEAIKIIGDFLRSEKGIEWLAESIKERKSQLTTIDLVINILETPSLEGQVWDAAKVLKEALELKTDSIDLNLNKKGAKSNSSEENWNNAVTDVEDEDDILCLYRKNSHNPQMKKSEDWRKLLDIAPGYTIHSVTDKGSKYLICLKKINITETLTTTLPTSIITTLPNLTEEVQTSKSEINDNFYTMHSRSFNQTASVENKNSTENFDNQTIRRGLNRHHDENTSNSGDDFEEDCSTSEQDESDSDVAQDISLKNVTPLYSGKSINHLPVQSRRGNPLKEELSSRNNSIDKNNNVERSLKDNKLLHPQHHRKKHERNWNGLLEPQKTKRRHKQIRDNIKKSRKSMKTKEDPFTSLESINNKRQQPNEFEFLLQDKPNFQFQMINAIQQTIPFVLYLHKLHSEEKMQLVNNMLDCLFQEKPPCHNVRQQILFPFLPPEDDNRGQFPCMFSENFNQTVTIPYYLKKVILPNNFVGLLQISMLPPITNELKDQVNFVIPLHNSNSLSESNINNNNHPSRIDIKKMQTN</sequence>
<dbReference type="Proteomes" id="UP000002358">
    <property type="component" value="Unassembled WGS sequence"/>
</dbReference>
<reference evidence="2" key="1">
    <citation type="submission" date="2021-01" db="UniProtKB">
        <authorList>
            <consortium name="EnsemblMetazoa"/>
        </authorList>
    </citation>
    <scope>IDENTIFICATION</scope>
</reference>
<keyword evidence="3" id="KW-1185">Reference proteome</keyword>
<dbReference type="OrthoDB" id="7701663at2759"/>
<dbReference type="SMR" id="A0A7M7R334"/>
<feature type="compositionally biased region" description="Basic and acidic residues" evidence="1">
    <location>
        <begin position="557"/>
        <end position="567"/>
    </location>
</feature>
<dbReference type="InParanoid" id="A0A7M7R334"/>
<name>A0A7M7R334_NASVI</name>
<feature type="region of interest" description="Disordered" evidence="1">
    <location>
        <begin position="237"/>
        <end position="290"/>
    </location>
</feature>
<feature type="region of interest" description="Disordered" evidence="1">
    <location>
        <begin position="546"/>
        <end position="567"/>
    </location>
</feature>
<dbReference type="EnsemblMetazoa" id="XM_032601725">
    <property type="protein sequence ID" value="XP_032457616"/>
    <property type="gene ID" value="LOC100678828"/>
</dbReference>
<feature type="compositionally biased region" description="Acidic residues" evidence="1">
    <location>
        <begin position="271"/>
        <end position="289"/>
    </location>
</feature>